<accession>A0A9N9JJH0</accession>
<reference evidence="1" key="1">
    <citation type="submission" date="2021-06" db="EMBL/GenBank/DDBJ databases">
        <authorList>
            <person name="Kallberg Y."/>
            <person name="Tangrot J."/>
            <person name="Rosling A."/>
        </authorList>
    </citation>
    <scope>NUCLEOTIDE SEQUENCE</scope>
    <source>
        <strain evidence="1">IN212</strain>
    </source>
</reference>
<organism evidence="1 2">
    <name type="scientific">Racocetra fulgida</name>
    <dbReference type="NCBI Taxonomy" id="60492"/>
    <lineage>
        <taxon>Eukaryota</taxon>
        <taxon>Fungi</taxon>
        <taxon>Fungi incertae sedis</taxon>
        <taxon>Mucoromycota</taxon>
        <taxon>Glomeromycotina</taxon>
        <taxon>Glomeromycetes</taxon>
        <taxon>Diversisporales</taxon>
        <taxon>Gigasporaceae</taxon>
        <taxon>Racocetra</taxon>
    </lineage>
</organism>
<dbReference type="AlphaFoldDB" id="A0A9N9JJH0"/>
<evidence type="ECO:0000313" key="1">
    <source>
        <dbReference type="EMBL" id="CAG8781626.1"/>
    </source>
</evidence>
<proteinExistence type="predicted"/>
<dbReference type="EMBL" id="CAJVPZ010053269">
    <property type="protein sequence ID" value="CAG8781626.1"/>
    <property type="molecule type" value="Genomic_DNA"/>
</dbReference>
<dbReference type="Proteomes" id="UP000789396">
    <property type="component" value="Unassembled WGS sequence"/>
</dbReference>
<comment type="caution">
    <text evidence="1">The sequence shown here is derived from an EMBL/GenBank/DDBJ whole genome shotgun (WGS) entry which is preliminary data.</text>
</comment>
<gene>
    <name evidence="1" type="ORF">RFULGI_LOCUS15878</name>
</gene>
<name>A0A9N9JJH0_9GLOM</name>
<evidence type="ECO:0000313" key="2">
    <source>
        <dbReference type="Proteomes" id="UP000789396"/>
    </source>
</evidence>
<feature type="non-terminal residue" evidence="1">
    <location>
        <position position="1"/>
    </location>
</feature>
<sequence length="84" mass="10042">FHLDKLHDLIKKVKKDKWEETFEAPFISDTLKKVTKFYVESDIKKDVGKLLKEFKKIKTEEEIIQELNEHLNDASINKLLEIKK</sequence>
<feature type="non-terminal residue" evidence="1">
    <location>
        <position position="84"/>
    </location>
</feature>
<keyword evidence="2" id="KW-1185">Reference proteome</keyword>
<protein>
    <submittedName>
        <fullName evidence="1">2533_t:CDS:1</fullName>
    </submittedName>
</protein>
<dbReference type="OrthoDB" id="2352140at2759"/>